<evidence type="ECO:0000256" key="6">
    <source>
        <dbReference type="ARBA" id="ARBA00023242"/>
    </source>
</evidence>
<feature type="compositionally biased region" description="Basic and acidic residues" evidence="7">
    <location>
        <begin position="168"/>
        <end position="178"/>
    </location>
</feature>
<dbReference type="InterPro" id="IPR051089">
    <property type="entry name" value="prtT"/>
</dbReference>
<dbReference type="GO" id="GO:0006351">
    <property type="term" value="P:DNA-templated transcription"/>
    <property type="evidence" value="ECO:0007669"/>
    <property type="project" value="InterPro"/>
</dbReference>
<sequence length="702" mass="78419">MEDITEQPSATRAAIARTSQACQRCRSLKTRCLPSPQAGVCQRCVVGSKECIWAETPRRARKLRAPSRISQVEEKIDGLVASLVNPPARPTVDIQEPTPATGNSAPKRGNGLAETWRQQGHVAPGSWLPFPASFEPGSSRPEQGIEQAEGAAEADRQYVEKIRTVHRHNFGDSEDSSHAPESLFQPSKRAEPPIENELLQQLLADHEADALLSEFRLMSTSFPFVIIPPGMTAHDLHVERPMLFLAVIMTASWREHQRQMMLDTVFRRELAERTIISPQRTLGLVQSLLVYLSWYHFVFSHRTQQIFFLHHLVIGLALDIGLHQDYQPLNFPHRPKPPPPSPKDQRERQRAFLGCYYLSSMIGAGLQKPNLLKHTSHMTDWAQDLKQEREYDSDETISHLITLRQLDDQVQDTLFTGSANDLPLSDTRTLMHVRFLESQLDAWKKNSQNAGAQRLLELSSSFTEMLTHSVALRPTPPTNSPPTISSTHLTTLLSTLEAGKRFLDALLSFPIHEYHLISFSEWMRLPTVIMTVAKLCMPTAAHAAVGWDTTAAQDRVRLDLCLEALCYRMQQLSTYNKASQPHPDFWCAMRFINDLTRAWYLRKIGLDASSASGASGASSAGCTIGSEKDTTTGALPTPSTEHDFSTYGMDIGNADLSMDVDDGGDPFAFMKDLDFDMEQFLDMGIWSDDTYKSMGFGGGMGG</sequence>
<dbReference type="InterPro" id="IPR001138">
    <property type="entry name" value="Zn2Cys6_DnaBD"/>
</dbReference>
<keyword evidence="2" id="KW-0479">Metal-binding</keyword>
<dbReference type="AlphaFoldDB" id="A0A6A6ZQ02"/>
<evidence type="ECO:0000313" key="10">
    <source>
        <dbReference type="Proteomes" id="UP000799424"/>
    </source>
</evidence>
<gene>
    <name evidence="9" type="ORF">CC86DRAFT_329762</name>
</gene>
<evidence type="ECO:0000313" key="9">
    <source>
        <dbReference type="EMBL" id="KAF2823162.1"/>
    </source>
</evidence>
<dbReference type="GO" id="GO:0005634">
    <property type="term" value="C:nucleus"/>
    <property type="evidence" value="ECO:0007669"/>
    <property type="project" value="UniProtKB-SubCell"/>
</dbReference>
<dbReference type="GO" id="GO:0000981">
    <property type="term" value="F:DNA-binding transcription factor activity, RNA polymerase II-specific"/>
    <property type="evidence" value="ECO:0007669"/>
    <property type="project" value="InterPro"/>
</dbReference>
<feature type="region of interest" description="Disordered" evidence="7">
    <location>
        <begin position="125"/>
        <end position="155"/>
    </location>
</feature>
<keyword evidence="10" id="KW-1185">Reference proteome</keyword>
<feature type="region of interest" description="Disordered" evidence="7">
    <location>
        <begin position="612"/>
        <end position="639"/>
    </location>
</feature>
<organism evidence="9 10">
    <name type="scientific">Ophiobolus disseminans</name>
    <dbReference type="NCBI Taxonomy" id="1469910"/>
    <lineage>
        <taxon>Eukaryota</taxon>
        <taxon>Fungi</taxon>
        <taxon>Dikarya</taxon>
        <taxon>Ascomycota</taxon>
        <taxon>Pezizomycotina</taxon>
        <taxon>Dothideomycetes</taxon>
        <taxon>Pleosporomycetidae</taxon>
        <taxon>Pleosporales</taxon>
        <taxon>Pleosporineae</taxon>
        <taxon>Phaeosphaeriaceae</taxon>
        <taxon>Ophiobolus</taxon>
    </lineage>
</organism>
<feature type="region of interest" description="Disordered" evidence="7">
    <location>
        <begin position="168"/>
        <end position="188"/>
    </location>
</feature>
<dbReference type="Gene3D" id="4.10.240.10">
    <property type="entry name" value="Zn(2)-C6 fungal-type DNA-binding domain"/>
    <property type="match status" value="1"/>
</dbReference>
<dbReference type="GO" id="GO:0008270">
    <property type="term" value="F:zinc ion binding"/>
    <property type="evidence" value="ECO:0007669"/>
    <property type="project" value="InterPro"/>
</dbReference>
<dbReference type="SUPFAM" id="SSF57701">
    <property type="entry name" value="Zn2/Cys6 DNA-binding domain"/>
    <property type="match status" value="1"/>
</dbReference>
<feature type="region of interest" description="Disordered" evidence="7">
    <location>
        <begin position="87"/>
        <end position="111"/>
    </location>
</feature>
<protein>
    <recommendedName>
        <fullName evidence="8">Zn(2)-C6 fungal-type domain-containing protein</fullName>
    </recommendedName>
</protein>
<dbReference type="Pfam" id="PF04082">
    <property type="entry name" value="Fungal_trans"/>
    <property type="match status" value="1"/>
</dbReference>
<feature type="compositionally biased region" description="Low complexity" evidence="7">
    <location>
        <begin position="142"/>
        <end position="151"/>
    </location>
</feature>
<dbReference type="InterPro" id="IPR036864">
    <property type="entry name" value="Zn2-C6_fun-type_DNA-bd_sf"/>
</dbReference>
<feature type="compositionally biased region" description="Low complexity" evidence="7">
    <location>
        <begin position="612"/>
        <end position="621"/>
    </location>
</feature>
<name>A0A6A6ZQ02_9PLEO</name>
<keyword evidence="4" id="KW-0238">DNA-binding</keyword>
<dbReference type="EMBL" id="MU006233">
    <property type="protein sequence ID" value="KAF2823162.1"/>
    <property type="molecule type" value="Genomic_DNA"/>
</dbReference>
<proteinExistence type="predicted"/>
<feature type="domain" description="Zn(2)-C6 fungal-type" evidence="8">
    <location>
        <begin position="21"/>
        <end position="51"/>
    </location>
</feature>
<evidence type="ECO:0000259" key="8">
    <source>
        <dbReference type="PROSITE" id="PS00463"/>
    </source>
</evidence>
<dbReference type="GO" id="GO:0000976">
    <property type="term" value="F:transcription cis-regulatory region binding"/>
    <property type="evidence" value="ECO:0007669"/>
    <property type="project" value="TreeGrafter"/>
</dbReference>
<accession>A0A6A6ZQ02</accession>
<evidence type="ECO:0000256" key="1">
    <source>
        <dbReference type="ARBA" id="ARBA00004123"/>
    </source>
</evidence>
<keyword evidence="6" id="KW-0539">Nucleus</keyword>
<evidence type="ECO:0000256" key="5">
    <source>
        <dbReference type="ARBA" id="ARBA00023163"/>
    </source>
</evidence>
<dbReference type="CDD" id="cd00067">
    <property type="entry name" value="GAL4"/>
    <property type="match status" value="1"/>
</dbReference>
<dbReference type="OrthoDB" id="5424793at2759"/>
<evidence type="ECO:0000256" key="2">
    <source>
        <dbReference type="ARBA" id="ARBA00022723"/>
    </source>
</evidence>
<dbReference type="PANTHER" id="PTHR31845:SF10">
    <property type="entry name" value="ZN(II)2CYS6 TRANSCRIPTION FACTOR (EUROFUNG)"/>
    <property type="match status" value="1"/>
</dbReference>
<dbReference type="Proteomes" id="UP000799424">
    <property type="component" value="Unassembled WGS sequence"/>
</dbReference>
<reference evidence="9" key="1">
    <citation type="journal article" date="2020" name="Stud. Mycol.">
        <title>101 Dothideomycetes genomes: a test case for predicting lifestyles and emergence of pathogens.</title>
        <authorList>
            <person name="Haridas S."/>
            <person name="Albert R."/>
            <person name="Binder M."/>
            <person name="Bloem J."/>
            <person name="Labutti K."/>
            <person name="Salamov A."/>
            <person name="Andreopoulos B."/>
            <person name="Baker S."/>
            <person name="Barry K."/>
            <person name="Bills G."/>
            <person name="Bluhm B."/>
            <person name="Cannon C."/>
            <person name="Castanera R."/>
            <person name="Culley D."/>
            <person name="Daum C."/>
            <person name="Ezra D."/>
            <person name="Gonzalez J."/>
            <person name="Henrissat B."/>
            <person name="Kuo A."/>
            <person name="Liang C."/>
            <person name="Lipzen A."/>
            <person name="Lutzoni F."/>
            <person name="Magnuson J."/>
            <person name="Mondo S."/>
            <person name="Nolan M."/>
            <person name="Ohm R."/>
            <person name="Pangilinan J."/>
            <person name="Park H.-J."/>
            <person name="Ramirez L."/>
            <person name="Alfaro M."/>
            <person name="Sun H."/>
            <person name="Tritt A."/>
            <person name="Yoshinaga Y."/>
            <person name="Zwiers L.-H."/>
            <person name="Turgeon B."/>
            <person name="Goodwin S."/>
            <person name="Spatafora J."/>
            <person name="Crous P."/>
            <person name="Grigoriev I."/>
        </authorList>
    </citation>
    <scope>NUCLEOTIDE SEQUENCE</scope>
    <source>
        <strain evidence="9">CBS 113818</strain>
    </source>
</reference>
<keyword evidence="3" id="KW-0805">Transcription regulation</keyword>
<comment type="subcellular location">
    <subcellularLocation>
        <location evidence="1">Nucleus</location>
    </subcellularLocation>
</comment>
<evidence type="ECO:0000256" key="7">
    <source>
        <dbReference type="SAM" id="MobiDB-lite"/>
    </source>
</evidence>
<dbReference type="InterPro" id="IPR007219">
    <property type="entry name" value="XnlR_reg_dom"/>
</dbReference>
<evidence type="ECO:0000256" key="3">
    <source>
        <dbReference type="ARBA" id="ARBA00023015"/>
    </source>
</evidence>
<dbReference type="PANTHER" id="PTHR31845">
    <property type="entry name" value="FINGER DOMAIN PROTEIN, PUTATIVE-RELATED"/>
    <property type="match status" value="1"/>
</dbReference>
<keyword evidence="5" id="KW-0804">Transcription</keyword>
<dbReference type="PROSITE" id="PS00463">
    <property type="entry name" value="ZN2_CY6_FUNGAL_1"/>
    <property type="match status" value="1"/>
</dbReference>
<dbReference type="SMART" id="SM00066">
    <property type="entry name" value="GAL4"/>
    <property type="match status" value="1"/>
</dbReference>
<dbReference type="CDD" id="cd12148">
    <property type="entry name" value="fungal_TF_MHR"/>
    <property type="match status" value="1"/>
</dbReference>
<evidence type="ECO:0000256" key="4">
    <source>
        <dbReference type="ARBA" id="ARBA00023125"/>
    </source>
</evidence>